<sequence length="336" mass="39006">MATKSETRKKKKEEEVAEATASPQQKSAVLDFFNRCDIITLNRLLMFRLKGCTSLIHNIIPENIIRDKLFTKGCKRFENIEALYQTTHFDDSDVVKLAKFISEFKKKEQNSVLIKSMVPEFEDAAENQSINKVVCIDLYMNEIAWTEQDVDRREITDCGSERLFEGQVPKYCHISNATTLQRVMQSIPSAPVYLFHSQTANYPETKSFDVAKYQTIQEATFMSHLCLKASQFSQRPLDKSVYMFKKSTLHEFYTIKFGQQFVPLHPLLKSWYKLEESPLDGLQMLPRIEQAVLSKENEMFAICILMSDIFSRCLRRRAFSFPRYFSVHDTGTVDAE</sequence>
<protein>
    <submittedName>
        <fullName evidence="1">Uncharacterized protein</fullName>
    </submittedName>
</protein>
<gene>
    <name evidence="1" type="ORF">DPMN_030922</name>
</gene>
<evidence type="ECO:0000313" key="2">
    <source>
        <dbReference type="Proteomes" id="UP000828390"/>
    </source>
</evidence>
<dbReference type="Proteomes" id="UP000828390">
    <property type="component" value="Unassembled WGS sequence"/>
</dbReference>
<reference evidence="1" key="1">
    <citation type="journal article" date="2019" name="bioRxiv">
        <title>The Genome of the Zebra Mussel, Dreissena polymorpha: A Resource for Invasive Species Research.</title>
        <authorList>
            <person name="McCartney M.A."/>
            <person name="Auch B."/>
            <person name="Kono T."/>
            <person name="Mallez S."/>
            <person name="Zhang Y."/>
            <person name="Obille A."/>
            <person name="Becker A."/>
            <person name="Abrahante J.E."/>
            <person name="Garbe J."/>
            <person name="Badalamenti J.P."/>
            <person name="Herman A."/>
            <person name="Mangelson H."/>
            <person name="Liachko I."/>
            <person name="Sullivan S."/>
            <person name="Sone E.D."/>
            <person name="Koren S."/>
            <person name="Silverstein K.A.T."/>
            <person name="Beckman K.B."/>
            <person name="Gohl D.M."/>
        </authorList>
    </citation>
    <scope>NUCLEOTIDE SEQUENCE</scope>
    <source>
        <strain evidence="1">Duluth1</strain>
        <tissue evidence="1">Whole animal</tissue>
    </source>
</reference>
<proteinExistence type="predicted"/>
<keyword evidence="2" id="KW-1185">Reference proteome</keyword>
<comment type="caution">
    <text evidence="1">The sequence shown here is derived from an EMBL/GenBank/DDBJ whole genome shotgun (WGS) entry which is preliminary data.</text>
</comment>
<dbReference type="EMBL" id="JAIWYP010000002">
    <property type="protein sequence ID" value="KAH3867785.1"/>
    <property type="molecule type" value="Genomic_DNA"/>
</dbReference>
<organism evidence="1 2">
    <name type="scientific">Dreissena polymorpha</name>
    <name type="common">Zebra mussel</name>
    <name type="synonym">Mytilus polymorpha</name>
    <dbReference type="NCBI Taxonomy" id="45954"/>
    <lineage>
        <taxon>Eukaryota</taxon>
        <taxon>Metazoa</taxon>
        <taxon>Spiralia</taxon>
        <taxon>Lophotrochozoa</taxon>
        <taxon>Mollusca</taxon>
        <taxon>Bivalvia</taxon>
        <taxon>Autobranchia</taxon>
        <taxon>Heteroconchia</taxon>
        <taxon>Euheterodonta</taxon>
        <taxon>Imparidentia</taxon>
        <taxon>Neoheterodontei</taxon>
        <taxon>Myida</taxon>
        <taxon>Dreissenoidea</taxon>
        <taxon>Dreissenidae</taxon>
        <taxon>Dreissena</taxon>
    </lineage>
</organism>
<evidence type="ECO:0000313" key="1">
    <source>
        <dbReference type="EMBL" id="KAH3867785.1"/>
    </source>
</evidence>
<name>A0A9D4LZ09_DREPO</name>
<dbReference type="AlphaFoldDB" id="A0A9D4LZ09"/>
<accession>A0A9D4LZ09</accession>
<reference evidence="1" key="2">
    <citation type="submission" date="2020-11" db="EMBL/GenBank/DDBJ databases">
        <authorList>
            <person name="McCartney M.A."/>
            <person name="Auch B."/>
            <person name="Kono T."/>
            <person name="Mallez S."/>
            <person name="Becker A."/>
            <person name="Gohl D.M."/>
            <person name="Silverstein K.A.T."/>
            <person name="Koren S."/>
            <person name="Bechman K.B."/>
            <person name="Herman A."/>
            <person name="Abrahante J.E."/>
            <person name="Garbe J."/>
        </authorList>
    </citation>
    <scope>NUCLEOTIDE SEQUENCE</scope>
    <source>
        <strain evidence="1">Duluth1</strain>
        <tissue evidence="1">Whole animal</tissue>
    </source>
</reference>